<evidence type="ECO:0000313" key="2">
    <source>
        <dbReference type="Proteomes" id="UP000266677"/>
    </source>
</evidence>
<dbReference type="AlphaFoldDB" id="A0A3A4K8Q4"/>
<proteinExistence type="predicted"/>
<dbReference type="OrthoDB" id="4529902at2"/>
<dbReference type="GO" id="GO:0004713">
    <property type="term" value="F:protein tyrosine kinase activity"/>
    <property type="evidence" value="ECO:0007669"/>
    <property type="project" value="TreeGrafter"/>
</dbReference>
<dbReference type="InterPro" id="IPR050445">
    <property type="entry name" value="Bact_polysacc_biosynth/exp"/>
</dbReference>
<comment type="caution">
    <text evidence="1">The sequence shown here is derived from an EMBL/GenBank/DDBJ whole genome shotgun (WGS) entry which is preliminary data.</text>
</comment>
<dbReference type="PANTHER" id="PTHR32309">
    <property type="entry name" value="TYROSINE-PROTEIN KINASE"/>
    <property type="match status" value="1"/>
</dbReference>
<gene>
    <name evidence="1" type="ORF">D5S18_14345</name>
</gene>
<dbReference type="PANTHER" id="PTHR32309:SF13">
    <property type="entry name" value="FERRIC ENTEROBACTIN TRANSPORT PROTEIN FEPE"/>
    <property type="match status" value="1"/>
</dbReference>
<dbReference type="Proteomes" id="UP000266677">
    <property type="component" value="Unassembled WGS sequence"/>
</dbReference>
<keyword evidence="2" id="KW-1185">Reference proteome</keyword>
<dbReference type="RefSeq" id="WP_120041149.1">
    <property type="nucleotide sequence ID" value="NZ_QZFU01000018.1"/>
</dbReference>
<evidence type="ECO:0000313" key="1">
    <source>
        <dbReference type="EMBL" id="RJO75604.1"/>
    </source>
</evidence>
<protein>
    <recommendedName>
        <fullName evidence="3">Polysaccharide chain length determinant N-terminal domain-containing protein</fullName>
    </recommendedName>
</protein>
<dbReference type="EMBL" id="QZFU01000018">
    <property type="protein sequence ID" value="RJO75604.1"/>
    <property type="molecule type" value="Genomic_DNA"/>
</dbReference>
<dbReference type="Gene3D" id="3.40.50.300">
    <property type="entry name" value="P-loop containing nucleotide triphosphate hydrolases"/>
    <property type="match status" value="1"/>
</dbReference>
<dbReference type="GO" id="GO:0005886">
    <property type="term" value="C:plasma membrane"/>
    <property type="evidence" value="ECO:0007669"/>
    <property type="project" value="TreeGrafter"/>
</dbReference>
<name>A0A3A4K8Q4_9NOCA</name>
<dbReference type="SUPFAM" id="SSF52540">
    <property type="entry name" value="P-loop containing nucleoside triphosphate hydrolases"/>
    <property type="match status" value="1"/>
</dbReference>
<organism evidence="1 2">
    <name type="scientific">Nocardia panacis</name>
    <dbReference type="NCBI Taxonomy" id="2340916"/>
    <lineage>
        <taxon>Bacteria</taxon>
        <taxon>Bacillati</taxon>
        <taxon>Actinomycetota</taxon>
        <taxon>Actinomycetes</taxon>
        <taxon>Mycobacteriales</taxon>
        <taxon>Nocardiaceae</taxon>
        <taxon>Nocardia</taxon>
    </lineage>
</organism>
<reference evidence="1 2" key="1">
    <citation type="submission" date="2018-09" db="EMBL/GenBank/DDBJ databases">
        <title>YIM PH21274 draft genome.</title>
        <authorList>
            <person name="Miao C."/>
        </authorList>
    </citation>
    <scope>NUCLEOTIDE SEQUENCE [LARGE SCALE GENOMIC DNA]</scope>
    <source>
        <strain evidence="1 2">YIM PH 21724</strain>
    </source>
</reference>
<evidence type="ECO:0008006" key="3">
    <source>
        <dbReference type="Google" id="ProtNLM"/>
    </source>
</evidence>
<dbReference type="InterPro" id="IPR027417">
    <property type="entry name" value="P-loop_NTPase"/>
</dbReference>
<sequence length="455" mass="47512">MAHTLNVLWDRIRGRRWLVAAVALATLCGAYLTAHGRATTYTSRVLVSAASTRPPTQDAILAQGYTLYLNDPTYQAKLGHQPGFPNDIASFGAEFVSASPLFFVQVTAATPAAAEDAAPKVAQLYIDDINGRLDASREATAAAMTAAMMREWGPRLTANDPNAFAAQIHLQQQIDQLNSDGSNRLTILQTGAGAAPKGAGKARTLGTGLVGGLLLGCVVAILAGAATRRLYTDYDIAEKTGVRPLEVVPPGGTAERDARRLVALRQIANLIAGSASTSVAVAPISAGEAGVQLARAIAEQRAAQGARTVFLHADLRGAERSATPGVAEFLGGTIDDVRQLCTERGAYAAIGPGAAGEDPYRLFERDRVRTLLESVGAAADLVVIAVPPIATAPEAQIVADLAGLTVLVLERGRTTVREVEAAVRAVNQVGARVLGAVLVDTSSPRPLPWRSRTAP</sequence>
<accession>A0A3A4K8Q4</accession>